<sequence>MNRMPFFAHASGFTIKDSHMSEVGGDYFNIHFTMPAESTERIATQLLGKRKECDLDKGDAEADGPRKRLREVRDETSDGLMVVHSKDIDLQRQLTSGSNYRTHSAFYEGRVVAVKVFEGPRAKQSWNLNLTFAKNFL</sequence>
<keyword evidence="2" id="KW-1185">Reference proteome</keyword>
<dbReference type="RefSeq" id="XP_001878859.1">
    <property type="nucleotide sequence ID" value="XM_001878824.1"/>
</dbReference>
<dbReference type="HOGENOM" id="CLU_1865440_0_0_1"/>
<dbReference type="InParanoid" id="B0D4V5"/>
<reference evidence="1 2" key="1">
    <citation type="journal article" date="2008" name="Nature">
        <title>The genome of Laccaria bicolor provides insights into mycorrhizal symbiosis.</title>
        <authorList>
            <person name="Martin F."/>
            <person name="Aerts A."/>
            <person name="Ahren D."/>
            <person name="Brun A."/>
            <person name="Danchin E.G.J."/>
            <person name="Duchaussoy F."/>
            <person name="Gibon J."/>
            <person name="Kohler A."/>
            <person name="Lindquist E."/>
            <person name="Pereda V."/>
            <person name="Salamov A."/>
            <person name="Shapiro H.J."/>
            <person name="Wuyts J."/>
            <person name="Blaudez D."/>
            <person name="Buee M."/>
            <person name="Brokstein P."/>
            <person name="Canbaeck B."/>
            <person name="Cohen D."/>
            <person name="Courty P.E."/>
            <person name="Coutinho P.M."/>
            <person name="Delaruelle C."/>
            <person name="Detter J.C."/>
            <person name="Deveau A."/>
            <person name="DiFazio S."/>
            <person name="Duplessis S."/>
            <person name="Fraissinet-Tachet L."/>
            <person name="Lucic E."/>
            <person name="Frey-Klett P."/>
            <person name="Fourrey C."/>
            <person name="Feussner I."/>
            <person name="Gay G."/>
            <person name="Grimwood J."/>
            <person name="Hoegger P.J."/>
            <person name="Jain P."/>
            <person name="Kilaru S."/>
            <person name="Labbe J."/>
            <person name="Lin Y.C."/>
            <person name="Legue V."/>
            <person name="Le Tacon F."/>
            <person name="Marmeisse R."/>
            <person name="Melayah D."/>
            <person name="Montanini B."/>
            <person name="Muratet M."/>
            <person name="Nehls U."/>
            <person name="Niculita-Hirzel H."/>
            <person name="Oudot-Le Secq M.P."/>
            <person name="Peter M."/>
            <person name="Quesneville H."/>
            <person name="Rajashekar B."/>
            <person name="Reich M."/>
            <person name="Rouhier N."/>
            <person name="Schmutz J."/>
            <person name="Yin T."/>
            <person name="Chalot M."/>
            <person name="Henrissat B."/>
            <person name="Kuees U."/>
            <person name="Lucas S."/>
            <person name="Van de Peer Y."/>
            <person name="Podila G.K."/>
            <person name="Polle A."/>
            <person name="Pukkila P.J."/>
            <person name="Richardson P.M."/>
            <person name="Rouze P."/>
            <person name="Sanders I.R."/>
            <person name="Stajich J.E."/>
            <person name="Tunlid A."/>
            <person name="Tuskan G."/>
            <person name="Grigoriev I.V."/>
        </authorList>
    </citation>
    <scope>NUCLEOTIDE SEQUENCE [LARGE SCALE GENOMIC DNA]</scope>
    <source>
        <strain evidence="2">S238N-H82 / ATCC MYA-4686</strain>
    </source>
</reference>
<dbReference type="GeneID" id="6074320"/>
<dbReference type="Proteomes" id="UP000001194">
    <property type="component" value="Unassembled WGS sequence"/>
</dbReference>
<proteinExistence type="predicted"/>
<dbReference type="KEGG" id="lbc:LACBIDRAFT_317304"/>
<accession>B0D4V5</accession>
<organism evidence="2">
    <name type="scientific">Laccaria bicolor (strain S238N-H82 / ATCC MYA-4686)</name>
    <name type="common">Bicoloured deceiver</name>
    <name type="synonym">Laccaria laccata var. bicolor</name>
    <dbReference type="NCBI Taxonomy" id="486041"/>
    <lineage>
        <taxon>Eukaryota</taxon>
        <taxon>Fungi</taxon>
        <taxon>Dikarya</taxon>
        <taxon>Basidiomycota</taxon>
        <taxon>Agaricomycotina</taxon>
        <taxon>Agaricomycetes</taxon>
        <taxon>Agaricomycetidae</taxon>
        <taxon>Agaricales</taxon>
        <taxon>Agaricineae</taxon>
        <taxon>Hydnangiaceae</taxon>
        <taxon>Laccaria</taxon>
    </lineage>
</organism>
<dbReference type="EMBL" id="DS547097">
    <property type="protein sequence ID" value="EDR10409.1"/>
    <property type="molecule type" value="Genomic_DNA"/>
</dbReference>
<name>B0D4V5_LACBS</name>
<dbReference type="AlphaFoldDB" id="B0D4V5"/>
<evidence type="ECO:0000313" key="1">
    <source>
        <dbReference type="EMBL" id="EDR10409.1"/>
    </source>
</evidence>
<gene>
    <name evidence="1" type="ORF">LACBIDRAFT_317304</name>
</gene>
<evidence type="ECO:0000313" key="2">
    <source>
        <dbReference type="Proteomes" id="UP000001194"/>
    </source>
</evidence>
<protein>
    <submittedName>
        <fullName evidence="1">Predicted protein</fullName>
    </submittedName>
</protein>